<dbReference type="PANTHER" id="PTHR46558:SF11">
    <property type="entry name" value="HTH-TYPE TRANSCRIPTIONAL REGULATOR XRE"/>
    <property type="match status" value="1"/>
</dbReference>
<dbReference type="Pfam" id="PF01381">
    <property type="entry name" value="HTH_3"/>
    <property type="match status" value="1"/>
</dbReference>
<keyword evidence="1" id="KW-0238">DNA-binding</keyword>
<dbReference type="InterPro" id="IPR010982">
    <property type="entry name" value="Lambda_DNA-bd_dom_sf"/>
</dbReference>
<accession>A0A828ZIH7</accession>
<dbReference type="SUPFAM" id="SSF47413">
    <property type="entry name" value="lambda repressor-like DNA-binding domains"/>
    <property type="match status" value="1"/>
</dbReference>
<evidence type="ECO:0000259" key="2">
    <source>
        <dbReference type="PROSITE" id="PS50943"/>
    </source>
</evidence>
<evidence type="ECO:0000313" key="3">
    <source>
        <dbReference type="EMBL" id="ELB00562.1"/>
    </source>
</evidence>
<name>A0A828ZIH7_ENTFC</name>
<comment type="caution">
    <text evidence="3">The sequence shown here is derived from an EMBL/GenBank/DDBJ whole genome shotgun (WGS) entry which is preliminary data.</text>
</comment>
<dbReference type="SMART" id="SM00530">
    <property type="entry name" value="HTH_XRE"/>
    <property type="match status" value="1"/>
</dbReference>
<feature type="domain" description="HTH cro/C1-type" evidence="2">
    <location>
        <begin position="33"/>
        <end position="87"/>
    </location>
</feature>
<dbReference type="PROSITE" id="PS50943">
    <property type="entry name" value="HTH_CROC1"/>
    <property type="match status" value="1"/>
</dbReference>
<dbReference type="GO" id="GO:0003677">
    <property type="term" value="F:DNA binding"/>
    <property type="evidence" value="ECO:0007669"/>
    <property type="project" value="UniProtKB-KW"/>
</dbReference>
<sequence length="87" mass="9993">MTEKINFSKLTPFADKYNIDQEVVQRVKIIAQLTKLREESNLTQKDLADKTGLTQAQISKIEKGKTNPNLETLLKIANFFKKEIKLV</sequence>
<reference evidence="3 4" key="1">
    <citation type="submission" date="2012-12" db="EMBL/GenBank/DDBJ databases">
        <title>The Genome Sequence of Enterococcus faecium E1590.</title>
        <authorList>
            <consortium name="The Broad Institute Genome Sequencing Platform"/>
            <consortium name="The Broad Institute Genome Sequencing Center for Infectious Disease"/>
            <person name="Earl A.M."/>
            <person name="Gilmore M.S."/>
            <person name="van Schaik W."/>
            <person name="Lebreton F."/>
            <person name="Willems R.J."/>
            <person name="Walker B."/>
            <person name="Young S.K."/>
            <person name="Zeng Q."/>
            <person name="Gargeya S."/>
            <person name="Fitzgerald M."/>
            <person name="Haas B."/>
            <person name="Abouelleil A."/>
            <person name="Alvarado L."/>
            <person name="Arachchi H.M."/>
            <person name="Berlin A.M."/>
            <person name="Chapman S.B."/>
            <person name="Dewar J."/>
            <person name="Goldberg J."/>
            <person name="Griggs A."/>
            <person name="Gujja S."/>
            <person name="Hansen M."/>
            <person name="Howarth C."/>
            <person name="Imamovic A."/>
            <person name="Larimer J."/>
            <person name="McCowan C."/>
            <person name="Murphy C."/>
            <person name="Neiman D."/>
            <person name="Pearson M."/>
            <person name="Priest M."/>
            <person name="Roberts A."/>
            <person name="Saif S."/>
            <person name="Shea T."/>
            <person name="Sisk P."/>
            <person name="Sykes S."/>
            <person name="Wortman J."/>
            <person name="Nusbaum C."/>
            <person name="Birren B."/>
        </authorList>
    </citation>
    <scope>NUCLEOTIDE SEQUENCE [LARGE SCALE GENOMIC DNA]</scope>
    <source>
        <strain evidence="3 4">E1590</strain>
    </source>
</reference>
<dbReference type="RefSeq" id="WP_002335342.1">
    <property type="nucleotide sequence ID" value="NZ_KB029695.1"/>
</dbReference>
<evidence type="ECO:0000313" key="4">
    <source>
        <dbReference type="Proteomes" id="UP000010553"/>
    </source>
</evidence>
<dbReference type="EMBL" id="AHXC01000013">
    <property type="protein sequence ID" value="ELB00562.1"/>
    <property type="molecule type" value="Genomic_DNA"/>
</dbReference>
<dbReference type="PANTHER" id="PTHR46558">
    <property type="entry name" value="TRACRIPTIONAL REGULATORY PROTEIN-RELATED-RELATED"/>
    <property type="match status" value="1"/>
</dbReference>
<gene>
    <name evidence="3" type="ORF">OIE_05350</name>
</gene>
<dbReference type="Gene3D" id="1.10.260.40">
    <property type="entry name" value="lambda repressor-like DNA-binding domains"/>
    <property type="match status" value="1"/>
</dbReference>
<dbReference type="AlphaFoldDB" id="A0A828ZIH7"/>
<dbReference type="CDD" id="cd00093">
    <property type="entry name" value="HTH_XRE"/>
    <property type="match status" value="1"/>
</dbReference>
<organism evidence="3 4">
    <name type="scientific">Enterococcus faecium EnGen0003</name>
    <dbReference type="NCBI Taxonomy" id="1138901"/>
    <lineage>
        <taxon>Bacteria</taxon>
        <taxon>Bacillati</taxon>
        <taxon>Bacillota</taxon>
        <taxon>Bacilli</taxon>
        <taxon>Lactobacillales</taxon>
        <taxon>Enterococcaceae</taxon>
        <taxon>Enterococcus</taxon>
    </lineage>
</organism>
<proteinExistence type="predicted"/>
<evidence type="ECO:0000256" key="1">
    <source>
        <dbReference type="ARBA" id="ARBA00023125"/>
    </source>
</evidence>
<dbReference type="Proteomes" id="UP000010553">
    <property type="component" value="Unassembled WGS sequence"/>
</dbReference>
<protein>
    <recommendedName>
        <fullName evidence="2">HTH cro/C1-type domain-containing protein</fullName>
    </recommendedName>
</protein>
<dbReference type="InterPro" id="IPR001387">
    <property type="entry name" value="Cro/C1-type_HTH"/>
</dbReference>